<keyword evidence="6" id="KW-0443">Lipid metabolism</keyword>
<evidence type="ECO:0000256" key="6">
    <source>
        <dbReference type="ARBA" id="ARBA00023098"/>
    </source>
</evidence>
<comment type="pathway">
    <text evidence="2">Lipid metabolism.</text>
</comment>
<keyword evidence="5" id="KW-0904">Protein phosphatase</keyword>
<keyword evidence="7" id="KW-0472">Membrane</keyword>
<feature type="domain" description="Tyrosine-protein phosphatase" evidence="18">
    <location>
        <begin position="25"/>
        <end position="176"/>
    </location>
</feature>
<evidence type="ECO:0000256" key="5">
    <source>
        <dbReference type="ARBA" id="ARBA00022912"/>
    </source>
</evidence>
<comment type="subcellular location">
    <subcellularLocation>
        <location evidence="1">Membrane</location>
    </subcellularLocation>
</comment>
<dbReference type="InterPro" id="IPR044596">
    <property type="entry name" value="PTPMT1-like"/>
</dbReference>
<dbReference type="CDD" id="cd14524">
    <property type="entry name" value="PTPMT1"/>
    <property type="match status" value="1"/>
</dbReference>
<keyword evidence="3" id="KW-0444">Lipid biosynthesis</keyword>
<gene>
    <name evidence="20" type="ORF">g.14186</name>
</gene>
<dbReference type="InterPro" id="IPR016130">
    <property type="entry name" value="Tyr_Pase_AS"/>
</dbReference>
<evidence type="ECO:0000313" key="20">
    <source>
        <dbReference type="EMBL" id="JAS17497.1"/>
    </source>
</evidence>
<comment type="catalytic activity">
    <reaction evidence="14">
        <text>1,2-dibutyryl-sn-glycero-3-phospho-(1D-myo-inositol-5-phosphate) + H2O = 1,2-dibutyryl-sn-glycero-3-phospho-(1D-myo-inositol) + phosphate</text>
        <dbReference type="Rhea" id="RHEA:42584"/>
        <dbReference type="ChEBI" id="CHEBI:15377"/>
        <dbReference type="ChEBI" id="CHEBI:43474"/>
        <dbReference type="ChEBI" id="CHEBI:82605"/>
        <dbReference type="ChEBI" id="CHEBI:82606"/>
    </reaction>
    <physiologicalReaction direction="left-to-right" evidence="14">
        <dbReference type="Rhea" id="RHEA:42585"/>
    </physiologicalReaction>
</comment>
<evidence type="ECO:0000259" key="18">
    <source>
        <dbReference type="PROSITE" id="PS50054"/>
    </source>
</evidence>
<dbReference type="PANTHER" id="PTHR46712:SF1">
    <property type="entry name" value="PHOSPHATIDYLGLYCEROPHOSPHATASE AND PROTEIN-TYROSINE PHOSPHATASE 1"/>
    <property type="match status" value="1"/>
</dbReference>
<dbReference type="GO" id="GO:0005737">
    <property type="term" value="C:cytoplasm"/>
    <property type="evidence" value="ECO:0007669"/>
    <property type="project" value="UniProtKB-ARBA"/>
</dbReference>
<evidence type="ECO:0000256" key="7">
    <source>
        <dbReference type="ARBA" id="ARBA00023136"/>
    </source>
</evidence>
<name>A0A1B6CVP6_9HEMI</name>
<comment type="catalytic activity">
    <reaction evidence="12">
        <text>a 1,2-diacyl-sn-glycero-3-phospho-(1'-sn-glycero-3'-phosphate) + H2O = a 1,2-diacyl-sn-glycero-3-phospho-(1'-sn-glycerol) + phosphate</text>
        <dbReference type="Rhea" id="RHEA:33751"/>
        <dbReference type="ChEBI" id="CHEBI:15377"/>
        <dbReference type="ChEBI" id="CHEBI:43474"/>
        <dbReference type="ChEBI" id="CHEBI:60110"/>
        <dbReference type="ChEBI" id="CHEBI:64716"/>
        <dbReference type="EC" id="3.1.3.27"/>
    </reaction>
    <physiologicalReaction direction="left-to-right" evidence="12">
        <dbReference type="Rhea" id="RHEA:33752"/>
    </physiologicalReaction>
</comment>
<reference evidence="20" key="1">
    <citation type="submission" date="2015-12" db="EMBL/GenBank/DDBJ databases">
        <title>De novo transcriptome assembly of four potential Pierce s Disease insect vectors from Arizona vineyards.</title>
        <authorList>
            <person name="Tassone E.E."/>
        </authorList>
    </citation>
    <scope>NUCLEOTIDE SEQUENCE</scope>
</reference>
<evidence type="ECO:0000256" key="13">
    <source>
        <dbReference type="ARBA" id="ARBA00051818"/>
    </source>
</evidence>
<dbReference type="Pfam" id="PF00782">
    <property type="entry name" value="DSPc"/>
    <property type="match status" value="1"/>
</dbReference>
<dbReference type="Gene3D" id="3.90.190.10">
    <property type="entry name" value="Protein tyrosine phosphatase superfamily"/>
    <property type="match status" value="1"/>
</dbReference>
<dbReference type="SUPFAM" id="SSF52799">
    <property type="entry name" value="(Phosphotyrosine protein) phosphatases II"/>
    <property type="match status" value="1"/>
</dbReference>
<evidence type="ECO:0000256" key="8">
    <source>
        <dbReference type="ARBA" id="ARBA00023209"/>
    </source>
</evidence>
<keyword evidence="8" id="KW-0594">Phospholipid biosynthesis</keyword>
<organism evidence="20">
    <name type="scientific">Clastoptera arizonana</name>
    <name type="common">Arizona spittle bug</name>
    <dbReference type="NCBI Taxonomy" id="38151"/>
    <lineage>
        <taxon>Eukaryota</taxon>
        <taxon>Metazoa</taxon>
        <taxon>Ecdysozoa</taxon>
        <taxon>Arthropoda</taxon>
        <taxon>Hexapoda</taxon>
        <taxon>Insecta</taxon>
        <taxon>Pterygota</taxon>
        <taxon>Neoptera</taxon>
        <taxon>Paraneoptera</taxon>
        <taxon>Hemiptera</taxon>
        <taxon>Auchenorrhyncha</taxon>
        <taxon>Cercopoidea</taxon>
        <taxon>Clastopteridae</taxon>
        <taxon>Clastoptera</taxon>
    </lineage>
</organism>
<dbReference type="GO" id="GO:0016020">
    <property type="term" value="C:membrane"/>
    <property type="evidence" value="ECO:0007669"/>
    <property type="project" value="UniProtKB-SubCell"/>
</dbReference>
<evidence type="ECO:0000256" key="9">
    <source>
        <dbReference type="ARBA" id="ARBA00023264"/>
    </source>
</evidence>
<dbReference type="EC" id="3.1.3.27" evidence="11"/>
<dbReference type="InterPro" id="IPR000387">
    <property type="entry name" value="Tyr_Pase_dom"/>
</dbReference>
<dbReference type="PROSITE" id="PS50054">
    <property type="entry name" value="TYR_PHOSPHATASE_DUAL"/>
    <property type="match status" value="1"/>
</dbReference>
<evidence type="ECO:0000256" key="17">
    <source>
        <dbReference type="ARBA" id="ARBA00069309"/>
    </source>
</evidence>
<dbReference type="PROSITE" id="PS00383">
    <property type="entry name" value="TYR_PHOSPHATASE_1"/>
    <property type="match status" value="1"/>
</dbReference>
<dbReference type="GO" id="GO:0004439">
    <property type="term" value="F:phosphatidylinositol-4,5-bisphosphate 5-phosphatase activity"/>
    <property type="evidence" value="ECO:0007669"/>
    <property type="project" value="TreeGrafter"/>
</dbReference>
<dbReference type="InterPro" id="IPR020422">
    <property type="entry name" value="TYR_PHOSPHATASE_DUAL_dom"/>
</dbReference>
<evidence type="ECO:0000256" key="12">
    <source>
        <dbReference type="ARBA" id="ARBA00050944"/>
    </source>
</evidence>
<sequence>MLARVSFYPTLLYNVVMEKVSNRQWYNRIDENVLLGALPFRGMTQQLITEEKVGGVVSMNETYELTVFSNNEKEWNDKGIKFLQLSTVDIFDAPCQEKLSLGVKFINGFKDTNSSVYVHCKAGRTRSATLVGCYLMMKHGWNPKEAVEYMQSKRPHILLRSKQWEALEIFYKNNVFSS</sequence>
<evidence type="ECO:0000256" key="14">
    <source>
        <dbReference type="ARBA" id="ARBA00052505"/>
    </source>
</evidence>
<evidence type="ECO:0000259" key="19">
    <source>
        <dbReference type="PROSITE" id="PS50056"/>
    </source>
</evidence>
<dbReference type="AlphaFoldDB" id="A0A1B6CVP6"/>
<dbReference type="GO" id="GO:0008654">
    <property type="term" value="P:phospholipid biosynthetic process"/>
    <property type="evidence" value="ECO:0007669"/>
    <property type="project" value="UniProtKB-KW"/>
</dbReference>
<comment type="catalytic activity">
    <reaction evidence="13">
        <text>a 1-acyl-2-hexanoyl-sn-glycero-3-phospho-(1D-myo-inositol-5-phosphate) + H2O = a 1-acyl-2-hexanoyl-sn-glycero-3-phospho-(1D-myo-inositol) + phosphate</text>
        <dbReference type="Rhea" id="RHEA:42320"/>
        <dbReference type="ChEBI" id="CHEBI:15377"/>
        <dbReference type="ChEBI" id="CHEBI:43474"/>
        <dbReference type="ChEBI" id="CHEBI:78930"/>
        <dbReference type="ChEBI" id="CHEBI:78931"/>
    </reaction>
    <physiologicalReaction direction="left-to-right" evidence="13">
        <dbReference type="Rhea" id="RHEA:42321"/>
    </physiologicalReaction>
</comment>
<evidence type="ECO:0000256" key="4">
    <source>
        <dbReference type="ARBA" id="ARBA00022801"/>
    </source>
</evidence>
<comment type="catalytic activity">
    <reaction evidence="15">
        <text>1,2-di-(9Z-octadecenoyl)-sn-glycero-3-phospho-(1'-sn-glycerol-3'-phosphate) + H2O = 1,2-di-(9Z-octadecenoyl)-sn-glycero-3-phospho-(1'-sn-glycerol) + phosphate</text>
        <dbReference type="Rhea" id="RHEA:42304"/>
        <dbReference type="ChEBI" id="CHEBI:15377"/>
        <dbReference type="ChEBI" id="CHEBI:43474"/>
        <dbReference type="ChEBI" id="CHEBI:75163"/>
        <dbReference type="ChEBI" id="CHEBI:78907"/>
    </reaction>
    <physiologicalReaction direction="left-to-right" evidence="15">
        <dbReference type="Rhea" id="RHEA:42305"/>
    </physiologicalReaction>
</comment>
<dbReference type="GO" id="GO:0004721">
    <property type="term" value="F:phosphoprotein phosphatase activity"/>
    <property type="evidence" value="ECO:0007669"/>
    <property type="project" value="UniProtKB-KW"/>
</dbReference>
<keyword evidence="4" id="KW-0378">Hydrolase</keyword>
<comment type="pathway">
    <text evidence="10">Phospholipid metabolism; phosphatidylglycerol biosynthesis; phosphatidylglycerol from CDP-diacylglycerol: step 2/2.</text>
</comment>
<dbReference type="PANTHER" id="PTHR46712">
    <property type="entry name" value="PHOSPHATIDYLGLYCEROPHOSPHATASE AND PROTEIN-TYROSINE PHOSPHATASE 1"/>
    <property type="match status" value="1"/>
</dbReference>
<dbReference type="InterPro" id="IPR029021">
    <property type="entry name" value="Prot-tyrosine_phosphatase-like"/>
</dbReference>
<evidence type="ECO:0000256" key="16">
    <source>
        <dbReference type="ARBA" id="ARBA00052780"/>
    </source>
</evidence>
<accession>A0A1B6CVP6</accession>
<evidence type="ECO:0000256" key="2">
    <source>
        <dbReference type="ARBA" id="ARBA00005189"/>
    </source>
</evidence>
<protein>
    <recommendedName>
        <fullName evidence="17">Phosphatidylglycerophosphatase and protein-tyrosine phosphatase 1</fullName>
        <ecNumber evidence="11">3.1.3.27</ecNumber>
    </recommendedName>
</protein>
<dbReference type="FunFam" id="3.90.190.10:FF:000060">
    <property type="entry name" value="Phosphatidylglycerophosphatase and protein-tyrosine phosphatase 1"/>
    <property type="match status" value="1"/>
</dbReference>
<dbReference type="SMART" id="SM00195">
    <property type="entry name" value="DSPc"/>
    <property type="match status" value="1"/>
</dbReference>
<dbReference type="InterPro" id="IPR042165">
    <property type="entry name" value="PTPMT1"/>
</dbReference>
<proteinExistence type="predicted"/>
<dbReference type="PROSITE" id="PS50056">
    <property type="entry name" value="TYR_PHOSPHATASE_2"/>
    <property type="match status" value="1"/>
</dbReference>
<dbReference type="InterPro" id="IPR000340">
    <property type="entry name" value="Dual-sp_phosphatase_cat-dom"/>
</dbReference>
<dbReference type="GO" id="GO:0008962">
    <property type="term" value="F:phosphatidylglycerophosphatase activity"/>
    <property type="evidence" value="ECO:0007669"/>
    <property type="project" value="UniProtKB-EC"/>
</dbReference>
<evidence type="ECO:0000256" key="15">
    <source>
        <dbReference type="ARBA" id="ARBA00052632"/>
    </source>
</evidence>
<evidence type="ECO:0000256" key="3">
    <source>
        <dbReference type="ARBA" id="ARBA00022516"/>
    </source>
</evidence>
<evidence type="ECO:0000256" key="1">
    <source>
        <dbReference type="ARBA" id="ARBA00004370"/>
    </source>
</evidence>
<dbReference type="EMBL" id="GEDC01019801">
    <property type="protein sequence ID" value="JAS17497.1"/>
    <property type="molecule type" value="Transcribed_RNA"/>
</dbReference>
<evidence type="ECO:0000256" key="10">
    <source>
        <dbReference type="ARBA" id="ARBA00024192"/>
    </source>
</evidence>
<feature type="domain" description="Tyrosine specific protein phosphatases" evidence="19">
    <location>
        <begin position="97"/>
        <end position="165"/>
    </location>
</feature>
<evidence type="ECO:0000256" key="11">
    <source>
        <dbReference type="ARBA" id="ARBA00024224"/>
    </source>
</evidence>
<comment type="catalytic activity">
    <reaction evidence="16">
        <text>1,2-dioctanoyl-sn-glycero-3-phospho-(1D-myo-inositol-5-phosphate) + H2O = 1,2-dioctanoyl-sn-glycero-3-phospho-(1D-myo-inositol) + phosphate</text>
        <dbReference type="Rhea" id="RHEA:42308"/>
        <dbReference type="ChEBI" id="CHEBI:15377"/>
        <dbReference type="ChEBI" id="CHEBI:43474"/>
        <dbReference type="ChEBI" id="CHEBI:65221"/>
        <dbReference type="ChEBI" id="CHEBI:78911"/>
    </reaction>
    <physiologicalReaction direction="left-to-right" evidence="16">
        <dbReference type="Rhea" id="RHEA:42309"/>
    </physiologicalReaction>
</comment>
<keyword evidence="9" id="KW-1208">Phospholipid metabolism</keyword>